<name>A0AAE1RZ41_9SOLA</name>
<organism evidence="2 3">
    <name type="scientific">Anisodus tanguticus</name>
    <dbReference type="NCBI Taxonomy" id="243964"/>
    <lineage>
        <taxon>Eukaryota</taxon>
        <taxon>Viridiplantae</taxon>
        <taxon>Streptophyta</taxon>
        <taxon>Embryophyta</taxon>
        <taxon>Tracheophyta</taxon>
        <taxon>Spermatophyta</taxon>
        <taxon>Magnoliopsida</taxon>
        <taxon>eudicotyledons</taxon>
        <taxon>Gunneridae</taxon>
        <taxon>Pentapetalae</taxon>
        <taxon>asterids</taxon>
        <taxon>lamiids</taxon>
        <taxon>Solanales</taxon>
        <taxon>Solanaceae</taxon>
        <taxon>Solanoideae</taxon>
        <taxon>Hyoscyameae</taxon>
        <taxon>Anisodus</taxon>
    </lineage>
</organism>
<gene>
    <name evidence="2" type="ORF">RND71_019297</name>
</gene>
<evidence type="ECO:0000313" key="2">
    <source>
        <dbReference type="EMBL" id="KAK4360345.1"/>
    </source>
</evidence>
<feature type="region of interest" description="Disordered" evidence="1">
    <location>
        <begin position="301"/>
        <end position="339"/>
    </location>
</feature>
<dbReference type="AlphaFoldDB" id="A0AAE1RZ41"/>
<comment type="caution">
    <text evidence="2">The sequence shown here is derived from an EMBL/GenBank/DDBJ whole genome shotgun (WGS) entry which is preliminary data.</text>
</comment>
<keyword evidence="3" id="KW-1185">Reference proteome</keyword>
<reference evidence="2" key="1">
    <citation type="submission" date="2023-12" db="EMBL/GenBank/DDBJ databases">
        <title>Genome assembly of Anisodus tanguticus.</title>
        <authorList>
            <person name="Wang Y.-J."/>
        </authorList>
    </citation>
    <scope>NUCLEOTIDE SEQUENCE</scope>
    <source>
        <strain evidence="2">KB-2021</strain>
        <tissue evidence="2">Leaf</tissue>
    </source>
</reference>
<evidence type="ECO:0000256" key="1">
    <source>
        <dbReference type="SAM" id="MobiDB-lite"/>
    </source>
</evidence>
<evidence type="ECO:0000313" key="3">
    <source>
        <dbReference type="Proteomes" id="UP001291623"/>
    </source>
</evidence>
<dbReference type="EMBL" id="JAVYJV010000010">
    <property type="protein sequence ID" value="KAK4360345.1"/>
    <property type="molecule type" value="Genomic_DNA"/>
</dbReference>
<accession>A0AAE1RZ41</accession>
<dbReference type="Proteomes" id="UP001291623">
    <property type="component" value="Unassembled WGS sequence"/>
</dbReference>
<protein>
    <submittedName>
        <fullName evidence="2">Uncharacterized protein</fullName>
    </submittedName>
</protein>
<proteinExistence type="predicted"/>
<sequence length="339" mass="37808">MVSSLSCKFHANPNLTLPSQNMVASATGQPLLATDLYKEIVEGATKEIHDATNSGDNIIKDKSNTIFPQRYHGRRFPVQKYLPKVLLSGKVVEYPRVKHKESFGDYSTELQASVVSPTKSWVDRMDEEKHEDVIIKDIKVFQLGMEEGLSEVEDNNVTDEGLIDTSVGVLISSGIIELIMVVDKASVDGGLDTLGMRAMSQVLKDEQMHDLTNDVENETYVKGHISPVKKDRINPDMIADKDDLIDNSIDGSSPNNVLHDLVSHIIVNLNIGKKNINLDKYKEESILQNFEKEYKQASIYPKFKSNNKGQKKGGKTVPIEKQQPNMVLPNRANAKSNKC</sequence>